<gene>
    <name evidence="1" type="ORF">HG543_29530</name>
</gene>
<dbReference type="AlphaFoldDB" id="A0A848LML4"/>
<evidence type="ECO:0000313" key="2">
    <source>
        <dbReference type="Proteomes" id="UP000518300"/>
    </source>
</evidence>
<organism evidence="1 2">
    <name type="scientific">Pyxidicoccus fallax</name>
    <dbReference type="NCBI Taxonomy" id="394095"/>
    <lineage>
        <taxon>Bacteria</taxon>
        <taxon>Pseudomonadati</taxon>
        <taxon>Myxococcota</taxon>
        <taxon>Myxococcia</taxon>
        <taxon>Myxococcales</taxon>
        <taxon>Cystobacterineae</taxon>
        <taxon>Myxococcaceae</taxon>
        <taxon>Pyxidicoccus</taxon>
    </lineage>
</organism>
<name>A0A848LML4_9BACT</name>
<protein>
    <submittedName>
        <fullName evidence="1">Uncharacterized protein</fullName>
    </submittedName>
</protein>
<comment type="caution">
    <text evidence="1">The sequence shown here is derived from an EMBL/GenBank/DDBJ whole genome shotgun (WGS) entry which is preliminary data.</text>
</comment>
<sequence>MTPLMPASVAWYVTGRFYVSSDGKTVQDLGYFLHLEGITGSLFTDPKVKSEATARLTFRSALFKPDKITNGGLSLSLDPVGDFTLYLKGEKHARSSFYLPDSFSDGTPIATFRRASVVVGGAFSIEPSTQRALSLNVFTARLVWSAEFELDGQRYDLRHLLPHGITQWGQVGPSPVPLTPEGFSSVLPFLGSAVAVGPGGAR</sequence>
<keyword evidence="2" id="KW-1185">Reference proteome</keyword>
<dbReference type="Proteomes" id="UP000518300">
    <property type="component" value="Unassembled WGS sequence"/>
</dbReference>
<proteinExistence type="predicted"/>
<dbReference type="RefSeq" id="WP_169348236.1">
    <property type="nucleotide sequence ID" value="NZ_JABBJJ010000163.1"/>
</dbReference>
<accession>A0A848LML4</accession>
<evidence type="ECO:0000313" key="1">
    <source>
        <dbReference type="EMBL" id="NMO18976.1"/>
    </source>
</evidence>
<dbReference type="EMBL" id="JABBJJ010000163">
    <property type="protein sequence ID" value="NMO18976.1"/>
    <property type="molecule type" value="Genomic_DNA"/>
</dbReference>
<reference evidence="1 2" key="1">
    <citation type="submission" date="2020-04" db="EMBL/GenBank/DDBJ databases">
        <title>Draft genome of Pyxidicoccus fallax type strain.</title>
        <authorList>
            <person name="Whitworth D.E."/>
        </authorList>
    </citation>
    <scope>NUCLEOTIDE SEQUENCE [LARGE SCALE GENOMIC DNA]</scope>
    <source>
        <strain evidence="1 2">DSM 14698</strain>
    </source>
</reference>